<dbReference type="RefSeq" id="WP_275232098.1">
    <property type="nucleotide sequence ID" value="NZ_JARDXE010000014.1"/>
</dbReference>
<feature type="compositionally biased region" description="Low complexity" evidence="1">
    <location>
        <begin position="320"/>
        <end position="333"/>
    </location>
</feature>
<dbReference type="EMBL" id="JARDXE010000014">
    <property type="protein sequence ID" value="MDE8647526.1"/>
    <property type="molecule type" value="Genomic_DNA"/>
</dbReference>
<accession>A0AAW6LQK0</accession>
<reference evidence="2" key="1">
    <citation type="submission" date="2023-02" db="EMBL/GenBank/DDBJ databases">
        <title>A novel hydrolase synthesized by Rhodococcus erythropolis HQ is responsible for the detoxification of Zearalenone.</title>
        <authorList>
            <person name="Hu J."/>
            <person name="Xu J."/>
        </authorList>
    </citation>
    <scope>NUCLEOTIDE SEQUENCE</scope>
    <source>
        <strain evidence="2">HQ</strain>
    </source>
</reference>
<evidence type="ECO:0000256" key="1">
    <source>
        <dbReference type="SAM" id="MobiDB-lite"/>
    </source>
</evidence>
<dbReference type="AlphaFoldDB" id="A0AAW6LQK0"/>
<feature type="compositionally biased region" description="Low complexity" evidence="1">
    <location>
        <begin position="206"/>
        <end position="216"/>
    </location>
</feature>
<feature type="region of interest" description="Disordered" evidence="1">
    <location>
        <begin position="312"/>
        <end position="333"/>
    </location>
</feature>
<gene>
    <name evidence="2" type="ORF">PXH69_21365</name>
</gene>
<comment type="caution">
    <text evidence="2">The sequence shown here is derived from an EMBL/GenBank/DDBJ whole genome shotgun (WGS) entry which is preliminary data.</text>
</comment>
<organism evidence="2 3">
    <name type="scientific">Rhodococcus qingshengii</name>
    <dbReference type="NCBI Taxonomy" id="334542"/>
    <lineage>
        <taxon>Bacteria</taxon>
        <taxon>Bacillati</taxon>
        <taxon>Actinomycetota</taxon>
        <taxon>Actinomycetes</taxon>
        <taxon>Mycobacteriales</taxon>
        <taxon>Nocardiaceae</taxon>
        <taxon>Rhodococcus</taxon>
        <taxon>Rhodococcus erythropolis group</taxon>
    </lineage>
</organism>
<evidence type="ECO:0000313" key="2">
    <source>
        <dbReference type="EMBL" id="MDE8647526.1"/>
    </source>
</evidence>
<name>A0AAW6LQK0_RHOSG</name>
<feature type="region of interest" description="Disordered" evidence="1">
    <location>
        <begin position="45"/>
        <end position="155"/>
    </location>
</feature>
<protein>
    <submittedName>
        <fullName evidence="2">Uncharacterized protein</fullName>
    </submittedName>
</protein>
<sequence>MSRPLSDDERRSINVNKIDDALAAFASTPIDELDADKWMADLDDALTPGHTRRPLEVPDEPVVRTPKRSMHHEVGGDDDADEDVQHLPTWDDDDVVGDTQSTVDDGARVDVVTPEPDDTTTPPPPENSSADEESAANPVPDNYLPTLSSALDRNAESVDPGLQLSAGFRDLLARRPSAPPSNDFYGNEYGSVDNDSHTAATPPPSSLAAAPPASAPRVHNDPYAAAHNSASTSDDTAAIPTIDTAAAPAAPPPIPLRGARTEKASAPSGVLGALRERFTTMPPWRRKAVKFLAPAAVLVGILVGVNSCTPDEKAPPPPVAAATPDAGAPATTTGAATAIPVPESAVGVLAPSAVSAKCPEGSTDARFAFTADKSQAWICKRALGIDGAVMEITFPYAVVISDVFLTPGFDYIEPSGIDRWVEHRTVSRVQWSIGNQRFIQEINPSRTGSNMPIPEVKTQKITLTIMATAEPTGAVNRGFGAAAGAKDDSFAISLIRITGHQP</sequence>
<dbReference type="Proteomes" id="UP001217325">
    <property type="component" value="Unassembled WGS sequence"/>
</dbReference>
<evidence type="ECO:0000313" key="3">
    <source>
        <dbReference type="Proteomes" id="UP001217325"/>
    </source>
</evidence>
<feature type="region of interest" description="Disordered" evidence="1">
    <location>
        <begin position="173"/>
        <end position="235"/>
    </location>
</feature>
<proteinExistence type="predicted"/>